<sequence>MSTPNYPTSGPEGTIPVNEAIDWAQNWRTYITTSGQVFNVESFEIPIIDFKNILLHNPDAESVRAYIGLEDATDPTTAKLMLVPVVDGHDVVVIPTTGNGGDGDGDQSNVYDVTKPCPPTCAPPTSPIRGF</sequence>
<dbReference type="AlphaFoldDB" id="A0A563U0S9"/>
<protein>
    <submittedName>
        <fullName evidence="1">Uncharacterized protein</fullName>
    </submittedName>
</protein>
<reference evidence="1 2" key="1">
    <citation type="submission" date="2019-07" db="EMBL/GenBank/DDBJ databases">
        <authorList>
            <person name="Kim J."/>
        </authorList>
    </citation>
    <scope>NUCLEOTIDE SEQUENCE [LARGE SCALE GENOMIC DNA]</scope>
    <source>
        <strain evidence="2">dk17</strain>
    </source>
</reference>
<keyword evidence="2" id="KW-1185">Reference proteome</keyword>
<comment type="caution">
    <text evidence="1">The sequence shown here is derived from an EMBL/GenBank/DDBJ whole genome shotgun (WGS) entry which is preliminary data.</text>
</comment>
<dbReference type="EMBL" id="VOEJ01000009">
    <property type="protein sequence ID" value="TWR25234.1"/>
    <property type="molecule type" value="Genomic_DNA"/>
</dbReference>
<evidence type="ECO:0000313" key="1">
    <source>
        <dbReference type="EMBL" id="TWR25234.1"/>
    </source>
</evidence>
<dbReference type="Proteomes" id="UP000320042">
    <property type="component" value="Unassembled WGS sequence"/>
</dbReference>
<accession>A0A563U0S9</accession>
<name>A0A563U0S9_9SPHI</name>
<dbReference type="RefSeq" id="WP_146383205.1">
    <property type="nucleotide sequence ID" value="NZ_VOEJ01000009.1"/>
</dbReference>
<organism evidence="1 2">
    <name type="scientific">Mucilaginibacter pallidiroseus</name>
    <dbReference type="NCBI Taxonomy" id="2599295"/>
    <lineage>
        <taxon>Bacteria</taxon>
        <taxon>Pseudomonadati</taxon>
        <taxon>Bacteroidota</taxon>
        <taxon>Sphingobacteriia</taxon>
        <taxon>Sphingobacteriales</taxon>
        <taxon>Sphingobacteriaceae</taxon>
        <taxon>Mucilaginibacter</taxon>
    </lineage>
</organism>
<proteinExistence type="predicted"/>
<evidence type="ECO:0000313" key="2">
    <source>
        <dbReference type="Proteomes" id="UP000320042"/>
    </source>
</evidence>
<dbReference type="OrthoDB" id="797757at2"/>
<gene>
    <name evidence="1" type="ORF">FPZ43_17340</name>
</gene>